<feature type="non-terminal residue" evidence="2">
    <location>
        <position position="105"/>
    </location>
</feature>
<accession>A0A835J2D3</accession>
<comment type="caution">
    <text evidence="2">The sequence shown here is derived from an EMBL/GenBank/DDBJ whole genome shotgun (WGS) entry which is preliminary data.</text>
</comment>
<dbReference type="Proteomes" id="UP000631114">
    <property type="component" value="Unassembled WGS sequence"/>
</dbReference>
<sequence>QKLKKVEEIEEIASGMASGGVNPMSGNSRVTWNANMEAILIEVLLEEASSGRRNSYIAINGWTTASLKRIANEINRRLNMTLVSDNVRSKLKIMKKDGTLDQAGL</sequence>
<dbReference type="AlphaFoldDB" id="A0A835J2D3"/>
<dbReference type="InterPro" id="IPR024752">
    <property type="entry name" value="Myb/SANT-like_dom"/>
</dbReference>
<evidence type="ECO:0000313" key="3">
    <source>
        <dbReference type="Proteomes" id="UP000631114"/>
    </source>
</evidence>
<proteinExistence type="predicted"/>
<evidence type="ECO:0000259" key="1">
    <source>
        <dbReference type="Pfam" id="PF12776"/>
    </source>
</evidence>
<dbReference type="OrthoDB" id="76215at2759"/>
<dbReference type="Pfam" id="PF12776">
    <property type="entry name" value="Myb_DNA-bind_3"/>
    <property type="match status" value="1"/>
</dbReference>
<evidence type="ECO:0000313" key="2">
    <source>
        <dbReference type="EMBL" id="KAF9626672.1"/>
    </source>
</evidence>
<feature type="domain" description="Myb/SANT-like" evidence="1">
    <location>
        <begin position="31"/>
        <end position="97"/>
    </location>
</feature>
<protein>
    <recommendedName>
        <fullName evidence="1">Myb/SANT-like domain-containing protein</fullName>
    </recommendedName>
</protein>
<dbReference type="EMBL" id="JADFTS010000001">
    <property type="protein sequence ID" value="KAF9626672.1"/>
    <property type="molecule type" value="Genomic_DNA"/>
</dbReference>
<reference evidence="2 3" key="1">
    <citation type="submission" date="2020-10" db="EMBL/GenBank/DDBJ databases">
        <title>The Coptis chinensis genome and diversification of protoberbering-type alkaloids.</title>
        <authorList>
            <person name="Wang B."/>
            <person name="Shu S."/>
            <person name="Song C."/>
            <person name="Liu Y."/>
        </authorList>
    </citation>
    <scope>NUCLEOTIDE SEQUENCE [LARGE SCALE GENOMIC DNA]</scope>
    <source>
        <strain evidence="2">HL-2020</strain>
        <tissue evidence="2">Leaf</tissue>
    </source>
</reference>
<gene>
    <name evidence="2" type="ORF">IFM89_038767</name>
</gene>
<organism evidence="2 3">
    <name type="scientific">Coptis chinensis</name>
    <dbReference type="NCBI Taxonomy" id="261450"/>
    <lineage>
        <taxon>Eukaryota</taxon>
        <taxon>Viridiplantae</taxon>
        <taxon>Streptophyta</taxon>
        <taxon>Embryophyta</taxon>
        <taxon>Tracheophyta</taxon>
        <taxon>Spermatophyta</taxon>
        <taxon>Magnoliopsida</taxon>
        <taxon>Ranunculales</taxon>
        <taxon>Ranunculaceae</taxon>
        <taxon>Coptidoideae</taxon>
        <taxon>Coptis</taxon>
    </lineage>
</organism>
<name>A0A835J2D3_9MAGN</name>
<keyword evidence="3" id="KW-1185">Reference proteome</keyword>